<keyword evidence="1" id="KW-0472">Membrane</keyword>
<comment type="caution">
    <text evidence="4">The sequence shown here is derived from an EMBL/GenBank/DDBJ whole genome shotgun (WGS) entry which is preliminary data.</text>
</comment>
<name>A0A425XZV2_9BACT</name>
<evidence type="ECO:0000256" key="1">
    <source>
        <dbReference type="SAM" id="Phobius"/>
    </source>
</evidence>
<keyword evidence="5" id="KW-1185">Reference proteome</keyword>
<dbReference type="OrthoDB" id="772265at2"/>
<feature type="transmembrane region" description="Helical" evidence="1">
    <location>
        <begin position="90"/>
        <end position="108"/>
    </location>
</feature>
<proteinExistence type="predicted"/>
<dbReference type="PANTHER" id="PTHR30273:SF2">
    <property type="entry name" value="PROTEIN FECR"/>
    <property type="match status" value="1"/>
</dbReference>
<feature type="domain" description="Protein FecR C-terminal" evidence="3">
    <location>
        <begin position="318"/>
        <end position="387"/>
    </location>
</feature>
<dbReference type="Pfam" id="PF04773">
    <property type="entry name" value="FecR"/>
    <property type="match status" value="1"/>
</dbReference>
<evidence type="ECO:0000259" key="3">
    <source>
        <dbReference type="Pfam" id="PF16344"/>
    </source>
</evidence>
<keyword evidence="1" id="KW-0812">Transmembrane</keyword>
<feature type="domain" description="FecR protein" evidence="2">
    <location>
        <begin position="183"/>
        <end position="274"/>
    </location>
</feature>
<accession>A0A425XZV2</accession>
<sequence length="391" mass="45734">MNKLNSSFKIANLITKRLKGKLSLEEGLVLDEWKYENKENLNLYHKLSKNPETNYFKNEEQLETVKKEEIWHKINTNLQEKKTRRIRTEFLKYAASIIVIGISTFFLINSIPDKATKKIAQISPGKNQALLMRDRGETIILDEFVKLKEDGLEINNDGGHLVYTNNDKTPRQEKITYNSLIIPKGGEYNLTLSDGTKIWLNSNSKLRYPTKFSGKERLVELEGEAYFEVSKNKDFPFVVKMNDIQIKVLGTSFNVNAYSEENEVITTLIEGKVEVNDKRRNQKEILAPNDQFCINKYNGNFKKNNVNTDIYTAWKDGRFVFHNEKLKDIMTRLSRWYDVQVFFQNSESKDIRFSGDLARYEDFKSILEMIEFTEKVTFTIKNRSVLVEKIH</sequence>
<dbReference type="FunFam" id="2.60.120.1440:FF:000001">
    <property type="entry name" value="Putative anti-sigma factor"/>
    <property type="match status" value="1"/>
</dbReference>
<protein>
    <submittedName>
        <fullName evidence="4">FecR family protein</fullName>
    </submittedName>
</protein>
<dbReference type="InterPro" id="IPR006860">
    <property type="entry name" value="FecR"/>
</dbReference>
<organism evidence="4 5">
    <name type="scientific">Ancylomarina euxinus</name>
    <dbReference type="NCBI Taxonomy" id="2283627"/>
    <lineage>
        <taxon>Bacteria</taxon>
        <taxon>Pseudomonadati</taxon>
        <taxon>Bacteroidota</taxon>
        <taxon>Bacteroidia</taxon>
        <taxon>Marinilabiliales</taxon>
        <taxon>Marinifilaceae</taxon>
        <taxon>Ancylomarina</taxon>
    </lineage>
</organism>
<gene>
    <name evidence="4" type="ORF">DWB61_11875</name>
</gene>
<dbReference type="RefSeq" id="WP_125031108.1">
    <property type="nucleotide sequence ID" value="NZ_JAPXVP010000010.1"/>
</dbReference>
<dbReference type="PANTHER" id="PTHR30273">
    <property type="entry name" value="PERIPLASMIC SIGNAL SENSOR AND SIGMA FACTOR ACTIVATOR FECR-RELATED"/>
    <property type="match status" value="1"/>
</dbReference>
<dbReference type="InterPro" id="IPR032508">
    <property type="entry name" value="FecR_C"/>
</dbReference>
<evidence type="ECO:0000259" key="2">
    <source>
        <dbReference type="Pfam" id="PF04773"/>
    </source>
</evidence>
<keyword evidence="1" id="KW-1133">Transmembrane helix</keyword>
<evidence type="ECO:0000313" key="4">
    <source>
        <dbReference type="EMBL" id="RRG20706.1"/>
    </source>
</evidence>
<dbReference type="InterPro" id="IPR012373">
    <property type="entry name" value="Ferrdict_sens_TM"/>
</dbReference>
<dbReference type="Pfam" id="PF16344">
    <property type="entry name" value="FecR_C"/>
    <property type="match status" value="1"/>
</dbReference>
<dbReference type="Gene3D" id="2.60.120.1440">
    <property type="match status" value="1"/>
</dbReference>
<dbReference type="Gene3D" id="3.55.50.30">
    <property type="match status" value="1"/>
</dbReference>
<reference evidence="4 5" key="1">
    <citation type="submission" date="2018-07" db="EMBL/GenBank/DDBJ databases">
        <title>Draft genome sequence of Ancylomarina sp. M1P.</title>
        <authorList>
            <person name="Yadav S."/>
            <person name="Villanueva L."/>
            <person name="Damste J.S.S."/>
        </authorList>
    </citation>
    <scope>NUCLEOTIDE SEQUENCE [LARGE SCALE GENOMIC DNA]</scope>
    <source>
        <strain evidence="4 5">M1P</strain>
    </source>
</reference>
<evidence type="ECO:0000313" key="5">
    <source>
        <dbReference type="Proteomes" id="UP000285794"/>
    </source>
</evidence>
<dbReference type="Proteomes" id="UP000285794">
    <property type="component" value="Unassembled WGS sequence"/>
</dbReference>
<dbReference type="EMBL" id="QQWG01000011">
    <property type="protein sequence ID" value="RRG20706.1"/>
    <property type="molecule type" value="Genomic_DNA"/>
</dbReference>
<dbReference type="AlphaFoldDB" id="A0A425XZV2"/>
<dbReference type="GO" id="GO:0016989">
    <property type="term" value="F:sigma factor antagonist activity"/>
    <property type="evidence" value="ECO:0007669"/>
    <property type="project" value="TreeGrafter"/>
</dbReference>